<dbReference type="PROSITE" id="PS50929">
    <property type="entry name" value="ABC_TM1F"/>
    <property type="match status" value="1"/>
</dbReference>
<dbReference type="InterPro" id="IPR036640">
    <property type="entry name" value="ABC1_TM_sf"/>
</dbReference>
<proteinExistence type="predicted"/>
<evidence type="ECO:0000313" key="7">
    <source>
        <dbReference type="EMBL" id="TYP88185.1"/>
    </source>
</evidence>
<evidence type="ECO:0000256" key="1">
    <source>
        <dbReference type="ARBA" id="ARBA00004651"/>
    </source>
</evidence>
<evidence type="ECO:0000259" key="6">
    <source>
        <dbReference type="PROSITE" id="PS50929"/>
    </source>
</evidence>
<dbReference type="Pfam" id="PF00664">
    <property type="entry name" value="ABC_membrane"/>
    <property type="match status" value="1"/>
</dbReference>
<dbReference type="GO" id="GO:0005524">
    <property type="term" value="F:ATP binding"/>
    <property type="evidence" value="ECO:0007669"/>
    <property type="project" value="InterPro"/>
</dbReference>
<dbReference type="PANTHER" id="PTHR43394:SF1">
    <property type="entry name" value="ATP-BINDING CASSETTE SUB-FAMILY B MEMBER 10, MITOCHONDRIAL"/>
    <property type="match status" value="1"/>
</dbReference>
<keyword evidence="2 5" id="KW-0812">Transmembrane</keyword>
<protein>
    <submittedName>
        <fullName evidence="7">ABC transporter transmembrane protein</fullName>
    </submittedName>
</protein>
<keyword evidence="8" id="KW-1185">Reference proteome</keyword>
<name>A0A5S5CX84_9SPHI</name>
<dbReference type="EMBL" id="VNHX01000032">
    <property type="protein sequence ID" value="TYP88185.1"/>
    <property type="molecule type" value="Genomic_DNA"/>
</dbReference>
<organism evidence="7 8">
    <name type="scientific">Sphingobacterium allocomposti</name>
    <dbReference type="NCBI Taxonomy" id="415956"/>
    <lineage>
        <taxon>Bacteria</taxon>
        <taxon>Pseudomonadati</taxon>
        <taxon>Bacteroidota</taxon>
        <taxon>Sphingobacteriia</taxon>
        <taxon>Sphingobacteriales</taxon>
        <taxon>Sphingobacteriaceae</taxon>
        <taxon>Sphingobacterium</taxon>
    </lineage>
</organism>
<dbReference type="RefSeq" id="WP_148910259.1">
    <property type="nucleotide sequence ID" value="NZ_VNHX01000032.1"/>
</dbReference>
<comment type="subcellular location">
    <subcellularLocation>
        <location evidence="1">Cell membrane</location>
        <topology evidence="1">Multi-pass membrane protein</topology>
    </subcellularLocation>
</comment>
<feature type="transmembrane region" description="Helical" evidence="5">
    <location>
        <begin position="163"/>
        <end position="180"/>
    </location>
</feature>
<feature type="transmembrane region" description="Helical" evidence="5">
    <location>
        <begin position="23"/>
        <end position="43"/>
    </location>
</feature>
<dbReference type="GO" id="GO:0005886">
    <property type="term" value="C:plasma membrane"/>
    <property type="evidence" value="ECO:0007669"/>
    <property type="project" value="UniProtKB-SubCell"/>
</dbReference>
<evidence type="ECO:0000256" key="2">
    <source>
        <dbReference type="ARBA" id="ARBA00022692"/>
    </source>
</evidence>
<accession>A0A5S5CX84</accession>
<dbReference type="InterPro" id="IPR011527">
    <property type="entry name" value="ABC1_TM_dom"/>
</dbReference>
<dbReference type="PANTHER" id="PTHR43394">
    <property type="entry name" value="ATP-DEPENDENT PERMEASE MDL1, MITOCHONDRIAL"/>
    <property type="match status" value="1"/>
</dbReference>
<feature type="transmembrane region" description="Helical" evidence="5">
    <location>
        <begin position="248"/>
        <end position="268"/>
    </location>
</feature>
<dbReference type="AlphaFoldDB" id="A0A5S5CX84"/>
<keyword evidence="3 5" id="KW-1133">Transmembrane helix</keyword>
<reference evidence="7 8" key="1">
    <citation type="submission" date="2019-07" db="EMBL/GenBank/DDBJ databases">
        <title>Genomic Encyclopedia of Archaeal and Bacterial Type Strains, Phase II (KMG-II): from individual species to whole genera.</title>
        <authorList>
            <person name="Goeker M."/>
        </authorList>
    </citation>
    <scope>NUCLEOTIDE SEQUENCE [LARGE SCALE GENOMIC DNA]</scope>
    <source>
        <strain evidence="7 8">DSM 18850</strain>
    </source>
</reference>
<feature type="domain" description="ABC transmembrane type-1" evidence="6">
    <location>
        <begin position="24"/>
        <end position="272"/>
    </location>
</feature>
<keyword evidence="4 5" id="KW-0472">Membrane</keyword>
<feature type="transmembrane region" description="Helical" evidence="5">
    <location>
        <begin position="138"/>
        <end position="157"/>
    </location>
</feature>
<comment type="caution">
    <text evidence="7">The sequence shown here is derived from an EMBL/GenBank/DDBJ whole genome shotgun (WGS) entry which is preliminary data.</text>
</comment>
<dbReference type="Gene3D" id="1.20.1560.10">
    <property type="entry name" value="ABC transporter type 1, transmembrane domain"/>
    <property type="match status" value="1"/>
</dbReference>
<dbReference type="GO" id="GO:0015421">
    <property type="term" value="F:ABC-type oligopeptide transporter activity"/>
    <property type="evidence" value="ECO:0007669"/>
    <property type="project" value="TreeGrafter"/>
</dbReference>
<evidence type="ECO:0000256" key="4">
    <source>
        <dbReference type="ARBA" id="ARBA00023136"/>
    </source>
</evidence>
<evidence type="ECO:0000256" key="5">
    <source>
        <dbReference type="SAM" id="Phobius"/>
    </source>
</evidence>
<dbReference type="SUPFAM" id="SSF90123">
    <property type="entry name" value="ABC transporter transmembrane region"/>
    <property type="match status" value="1"/>
</dbReference>
<dbReference type="OrthoDB" id="9762778at2"/>
<gene>
    <name evidence="7" type="ORF">BC792_1321</name>
</gene>
<dbReference type="InterPro" id="IPR039421">
    <property type="entry name" value="Type_1_exporter"/>
</dbReference>
<evidence type="ECO:0000256" key="3">
    <source>
        <dbReference type="ARBA" id="ARBA00022989"/>
    </source>
</evidence>
<dbReference type="Proteomes" id="UP000325105">
    <property type="component" value="Unassembled WGS sequence"/>
</dbReference>
<evidence type="ECO:0000313" key="8">
    <source>
        <dbReference type="Proteomes" id="UP000325105"/>
    </source>
</evidence>
<feature type="transmembrane region" description="Helical" evidence="5">
    <location>
        <begin position="63"/>
        <end position="83"/>
    </location>
</feature>
<sequence length="272" mass="31335">MEGTFTYHTKWAWRFAKPYRAQLFLYFVLELLTLALGLLFIWWSKRTIDYAVANDTAAMKGALVYAVCSVALGMGISLYAAWLNERTRARMLINLQDQVVYTQMRATWGLTKNWHTGDIMVRVQTDCQDVVQVVGNSAIAALVTVLRILAATGFLWWMDPMLAVLLLAISPLMVFSKLYFRRFRRLNQALKQAESKLGNVIQENLRFRLSIRALNLDALRWQKIEESQEGIYAMKMSVLNFSTVSKTLMNIVVNTGFLVTFAWGVFYVEKQW</sequence>